<dbReference type="Proteomes" id="UP000620104">
    <property type="component" value="Unassembled WGS sequence"/>
</dbReference>
<dbReference type="PANTHER" id="PTHR24092">
    <property type="entry name" value="PROBABLE PHOSPHOLIPID-TRANSPORTING ATPASE"/>
    <property type="match status" value="1"/>
</dbReference>
<evidence type="ECO:0000256" key="6">
    <source>
        <dbReference type="ARBA" id="ARBA00022741"/>
    </source>
</evidence>
<keyword evidence="9 15" id="KW-1278">Translocase</keyword>
<accession>A0A8H3TPE3</accession>
<dbReference type="Pfam" id="PF16209">
    <property type="entry name" value="PhoLip_ATPase_N"/>
    <property type="match status" value="1"/>
</dbReference>
<feature type="compositionally biased region" description="Polar residues" evidence="16">
    <location>
        <begin position="662"/>
        <end position="671"/>
    </location>
</feature>
<dbReference type="Gene3D" id="3.40.1110.10">
    <property type="entry name" value="Calcium-transporting ATPase, cytoplasmic domain N"/>
    <property type="match status" value="2"/>
</dbReference>
<evidence type="ECO:0000256" key="11">
    <source>
        <dbReference type="ARBA" id="ARBA00023136"/>
    </source>
</evidence>
<feature type="transmembrane region" description="Helical" evidence="15">
    <location>
        <begin position="1181"/>
        <end position="1202"/>
    </location>
</feature>
<comment type="similarity">
    <text evidence="2 15">Belongs to the cation transport ATPase (P-type) (TC 3.A.3) family. Type IV subfamily.</text>
</comment>
<feature type="binding site" evidence="14">
    <location>
        <position position="1393"/>
    </location>
    <ligand>
        <name>ATP</name>
        <dbReference type="ChEBI" id="CHEBI:30616"/>
    </ligand>
</feature>
<feature type="region of interest" description="Disordered" evidence="16">
    <location>
        <begin position="1511"/>
        <end position="1574"/>
    </location>
</feature>
<comment type="subcellular location">
    <subcellularLocation>
        <location evidence="1 15">Membrane</location>
        <topology evidence="1 15">Multi-pass membrane protein</topology>
    </subcellularLocation>
</comment>
<evidence type="ECO:0000256" key="1">
    <source>
        <dbReference type="ARBA" id="ARBA00004141"/>
    </source>
</evidence>
<evidence type="ECO:0000256" key="9">
    <source>
        <dbReference type="ARBA" id="ARBA00022967"/>
    </source>
</evidence>
<keyword evidence="6 14" id="KW-0547">Nucleotide-binding</keyword>
<evidence type="ECO:0000256" key="3">
    <source>
        <dbReference type="ARBA" id="ARBA00022553"/>
    </source>
</evidence>
<dbReference type="PRINTS" id="PR00119">
    <property type="entry name" value="CATATPASE"/>
</dbReference>
<dbReference type="SUPFAM" id="SSF56784">
    <property type="entry name" value="HAD-like"/>
    <property type="match status" value="1"/>
</dbReference>
<feature type="domain" description="P-type ATPase N-terminal" evidence="17">
    <location>
        <begin position="82"/>
        <end position="135"/>
    </location>
</feature>
<dbReference type="GO" id="GO:0016887">
    <property type="term" value="F:ATP hydrolysis activity"/>
    <property type="evidence" value="ECO:0007669"/>
    <property type="project" value="InterPro"/>
</dbReference>
<evidence type="ECO:0000256" key="15">
    <source>
        <dbReference type="RuleBase" id="RU362033"/>
    </source>
</evidence>
<keyword evidence="3" id="KW-0597">Phosphoprotein</keyword>
<evidence type="ECO:0000256" key="16">
    <source>
        <dbReference type="SAM" id="MobiDB-lite"/>
    </source>
</evidence>
<keyword evidence="11 15" id="KW-0472">Membrane</keyword>
<dbReference type="InterPro" id="IPR023214">
    <property type="entry name" value="HAD_sf"/>
</dbReference>
<dbReference type="NCBIfam" id="TIGR01652">
    <property type="entry name" value="ATPase-Plipid"/>
    <property type="match status" value="1"/>
</dbReference>
<evidence type="ECO:0000256" key="14">
    <source>
        <dbReference type="PIRSR" id="PIRSR606539-2"/>
    </source>
</evidence>
<proteinExistence type="inferred from homology"/>
<keyword evidence="8 15" id="KW-0460">Magnesium</keyword>
<feature type="region of interest" description="Disordered" evidence="16">
    <location>
        <begin position="260"/>
        <end position="290"/>
    </location>
</feature>
<dbReference type="Pfam" id="PF13246">
    <property type="entry name" value="Cation_ATPase"/>
    <property type="match status" value="1"/>
</dbReference>
<evidence type="ECO:0000313" key="20">
    <source>
        <dbReference type="Proteomes" id="UP000620104"/>
    </source>
</evidence>
<dbReference type="SUPFAM" id="SSF81660">
    <property type="entry name" value="Metal cation-transporting ATPase, ATP-binding domain N"/>
    <property type="match status" value="1"/>
</dbReference>
<dbReference type="Pfam" id="PF16212">
    <property type="entry name" value="PhoLip_ATPase_C"/>
    <property type="match status" value="1"/>
</dbReference>
<feature type="region of interest" description="Disordered" evidence="16">
    <location>
        <begin position="639"/>
        <end position="687"/>
    </location>
</feature>
<feature type="transmembrane region" description="Helical" evidence="15">
    <location>
        <begin position="1339"/>
        <end position="1359"/>
    </location>
</feature>
<dbReference type="InterPro" id="IPR018303">
    <property type="entry name" value="ATPase_P-typ_P_site"/>
</dbReference>
<dbReference type="EMBL" id="BLZA01000009">
    <property type="protein sequence ID" value="GHJ84569.1"/>
    <property type="molecule type" value="Genomic_DNA"/>
</dbReference>
<dbReference type="InterPro" id="IPR032630">
    <property type="entry name" value="P_typ_ATPase_c"/>
</dbReference>
<organism evidence="19 20">
    <name type="scientific">Naganishia liquefaciens</name>
    <dbReference type="NCBI Taxonomy" id="104408"/>
    <lineage>
        <taxon>Eukaryota</taxon>
        <taxon>Fungi</taxon>
        <taxon>Dikarya</taxon>
        <taxon>Basidiomycota</taxon>
        <taxon>Agaricomycotina</taxon>
        <taxon>Tremellomycetes</taxon>
        <taxon>Filobasidiales</taxon>
        <taxon>Filobasidiaceae</taxon>
        <taxon>Naganishia</taxon>
    </lineage>
</organism>
<feature type="transmembrane region" description="Helical" evidence="15">
    <location>
        <begin position="1150"/>
        <end position="1169"/>
    </location>
</feature>
<dbReference type="FunFam" id="3.40.50.1000:FF:000001">
    <property type="entry name" value="Phospholipid-transporting ATPase IC"/>
    <property type="match status" value="1"/>
</dbReference>
<feature type="compositionally biased region" description="Polar residues" evidence="16">
    <location>
        <begin position="645"/>
        <end position="654"/>
    </location>
</feature>
<dbReference type="InterPro" id="IPR008250">
    <property type="entry name" value="ATPase_P-typ_transduc_dom_A_sf"/>
</dbReference>
<evidence type="ECO:0000256" key="10">
    <source>
        <dbReference type="ARBA" id="ARBA00022989"/>
    </source>
</evidence>
<comment type="catalytic activity">
    <reaction evidence="12 15">
        <text>ATP + H2O + phospholipidSide 1 = ADP + phosphate + phospholipidSide 2.</text>
        <dbReference type="EC" id="7.6.2.1"/>
    </reaction>
</comment>
<dbReference type="InterPro" id="IPR023299">
    <property type="entry name" value="ATPase_P-typ_cyto_dom_N"/>
</dbReference>
<dbReference type="SFLD" id="SFLDS00003">
    <property type="entry name" value="Haloacid_Dehalogenase"/>
    <property type="match status" value="1"/>
</dbReference>
<dbReference type="SFLD" id="SFLDG00002">
    <property type="entry name" value="C1.7:_P-type_atpase_like"/>
    <property type="match status" value="1"/>
</dbReference>
<dbReference type="InterPro" id="IPR032631">
    <property type="entry name" value="P-type_ATPase_N"/>
</dbReference>
<protein>
    <recommendedName>
        <fullName evidence="15">Phospholipid-transporting ATPase</fullName>
        <ecNumber evidence="15">7.6.2.1</ecNumber>
    </recommendedName>
</protein>
<dbReference type="GO" id="GO:0005886">
    <property type="term" value="C:plasma membrane"/>
    <property type="evidence" value="ECO:0007669"/>
    <property type="project" value="TreeGrafter"/>
</dbReference>
<keyword evidence="4 15" id="KW-0812">Transmembrane</keyword>
<feature type="region of interest" description="Disordered" evidence="16">
    <location>
        <begin position="221"/>
        <end position="245"/>
    </location>
</feature>
<dbReference type="Gene3D" id="3.40.50.1000">
    <property type="entry name" value="HAD superfamily/HAD-like"/>
    <property type="match status" value="2"/>
</dbReference>
<evidence type="ECO:0000256" key="8">
    <source>
        <dbReference type="ARBA" id="ARBA00022842"/>
    </source>
</evidence>
<dbReference type="FunFam" id="3.40.1110.10:FF:000087">
    <property type="entry name" value="Phospholipid-transporting ATPase"/>
    <property type="match status" value="1"/>
</dbReference>
<dbReference type="GO" id="GO:0045332">
    <property type="term" value="P:phospholipid translocation"/>
    <property type="evidence" value="ECO:0007669"/>
    <property type="project" value="TreeGrafter"/>
</dbReference>
<dbReference type="Gene3D" id="2.70.150.10">
    <property type="entry name" value="Calcium-transporting ATPase, cytoplasmic transduction domain A"/>
    <property type="match status" value="1"/>
</dbReference>
<dbReference type="OrthoDB" id="377733at2759"/>
<evidence type="ECO:0000256" key="13">
    <source>
        <dbReference type="ARBA" id="ARBA00049128"/>
    </source>
</evidence>
<keyword evidence="7 14" id="KW-0067">ATP-binding</keyword>
<dbReference type="InterPro" id="IPR001757">
    <property type="entry name" value="P_typ_ATPase"/>
</dbReference>
<keyword evidence="5" id="KW-0479">Metal-binding</keyword>
<dbReference type="NCBIfam" id="TIGR01494">
    <property type="entry name" value="ATPase_P-type"/>
    <property type="match status" value="1"/>
</dbReference>
<sequence>MKSGVIDQGLTPDGLPAKKVYVPRHKAEPSKLEQFQKKLARFHPASLFRRKRGPNIARQVFVNTPIPTGPEWRDKNGRIVKDKVYPTNQNITSKYTIITFLPRNLFEQFRRIANIFFLAIAILQFFPEFATVSPGLVILPLLVVLGITALKDGYEDVKRHQADHRVNHTITYVLGGGPGAEHSLIPGKKHHTHETEPVNGYKNYNVMASKEKTFMPAIPLPKRKGKKAKQAENEASDEEREAAATTDALQEGYVAGAENEWAGASPHGKRISDQTASTVGEGPFGDRHNVNYSYPITEEYTQIQEPVQEAKNARRINNPDDDPDASDDMTQLGWKRTIWEDIKVGDVVKVYEDEPLPADIVICATSEEEDVCYVETKNLDGETNLKSRRAVTELARYRDAQSYENLRFRIDAEPADVNMYRLNGAVVLQGEEHAGPDGQPVVHPVNLETVILRGCVLRNTAWVIGVVVFTGADTKIILNSGETPSKRSKVERQMNPQVLANLVLLAAVSVVCAIVDYFNESRWKDQGAYWQLFSDTSGNNPSINALKTFANSFITFQNIVPISLYISIEFVRLAQSLWIYWDHAIKYTKNGKVTRTTARSWNLSDDLGQIRYIFSDKTGTLTQNSMVFRQCSIGGKVYTGDGQMPENTLPNDSKPSMEKSEVPSSTSSDTPLSKKPSDNAVLEDPSKPKVQLPAEVLAPFHDENLLNDLHDTESEQSRRLHGFFAVLGLCHTALAAEVSPGVIEYKAQSPDEAALVQAAADVGFVFLGLDKNIMRLRTPFSDDPEEYELLNVLEFNSTRKRMSVILRKLDEDGRIFLLCKGADNIIFERLRSGNEEVKQKTDSDLQYFASEGLRTLCLAYKIVEEDEYAKWAKSYHEASVALENREDKVEEVSESIEKNLNLLGSTAIEDRLQDGVPEAIADLKRAGIKVWVATGDKLETAVAIGYTTNLLTRDTNLIIIREGAKTVYEQLKNALEGFFNEVVMTEQEARASHDIEAIPDAPAKMEQLRRMNTGVTSLVGKDNGMRSGGFSLVIEGSALRQAFSEEATEELLLHLSTQCATVICCRVSPLQKAQIVRLIKDNLGVMTLAIGDGANDVSMIQAADVGVGISGEEGLQAVNSSDYAIAQFRFLTRLLFVHGHWSYLRNSNMILNFFYKNVIGVGVLFWFQIYCGWSTTYVFEYTYLLFWNVFWTLLPVIAMGLFDRDVDAEALMALPELYRVGREGKLFGLKRFGFYIFEGTYQSAIIFFFVNYAYFTTTARTDGFDVGQYEMSIALIFGAVHVATAFTGLNTEAWTVWVFVGLAVGPILIWAYTAIYSLIPPSTFTTGSYGNDYLVFRSALFWFGFPFVFVLALLPRYLYRTFKHSYFPSDIDIVAWIRRNRPQIDVVNDPMLGGRAKDFHQSQAPPQGQPPMGERFSADGVHHGFGGNGADQAIEMIPRPSFHDNRRDPLGRLQPASKRGSAVDMATGLTRQQSRGFGFDIEEGGVAIHRMQSRLSQITSRNQNFQNRMDKMDEKSPMKSKFRSPSVSLGLNGLRQRAGSVLKPKKKGLLEGTAQMEGEGGPGPDEPPQNIYQP</sequence>
<dbReference type="SFLD" id="SFLDF00027">
    <property type="entry name" value="p-type_atpase"/>
    <property type="match status" value="1"/>
</dbReference>
<dbReference type="GO" id="GO:0000287">
    <property type="term" value="F:magnesium ion binding"/>
    <property type="evidence" value="ECO:0007669"/>
    <property type="project" value="UniProtKB-UniRule"/>
</dbReference>
<evidence type="ECO:0000256" key="5">
    <source>
        <dbReference type="ARBA" id="ARBA00022723"/>
    </source>
</evidence>
<dbReference type="InterPro" id="IPR006539">
    <property type="entry name" value="P-type_ATPase_IV"/>
</dbReference>
<dbReference type="EC" id="7.6.2.1" evidence="15"/>
<dbReference type="GO" id="GO:0140326">
    <property type="term" value="F:ATPase-coupled intramembrane lipid transporter activity"/>
    <property type="evidence" value="ECO:0007669"/>
    <property type="project" value="UniProtKB-EC"/>
</dbReference>
<gene>
    <name evidence="19" type="ORF">NliqN6_0971</name>
</gene>
<evidence type="ECO:0000256" key="12">
    <source>
        <dbReference type="ARBA" id="ARBA00034036"/>
    </source>
</evidence>
<dbReference type="InterPro" id="IPR036412">
    <property type="entry name" value="HAD-like_sf"/>
</dbReference>
<dbReference type="PROSITE" id="PS00154">
    <property type="entry name" value="ATPASE_E1_E2"/>
    <property type="match status" value="1"/>
</dbReference>
<comment type="caution">
    <text evidence="19">The sequence shown here is derived from an EMBL/GenBank/DDBJ whole genome shotgun (WGS) entry which is preliminary data.</text>
</comment>
<dbReference type="GO" id="GO:0005524">
    <property type="term" value="F:ATP binding"/>
    <property type="evidence" value="ECO:0007669"/>
    <property type="project" value="UniProtKB-UniRule"/>
</dbReference>
<evidence type="ECO:0000313" key="19">
    <source>
        <dbReference type="EMBL" id="GHJ84569.1"/>
    </source>
</evidence>
<evidence type="ECO:0000256" key="4">
    <source>
        <dbReference type="ARBA" id="ARBA00022692"/>
    </source>
</evidence>
<name>A0A8H3TPE3_9TREE</name>
<evidence type="ECO:0000259" key="17">
    <source>
        <dbReference type="Pfam" id="PF16209"/>
    </source>
</evidence>
<evidence type="ECO:0000259" key="18">
    <source>
        <dbReference type="Pfam" id="PF16212"/>
    </source>
</evidence>
<feature type="domain" description="P-type ATPase C-terminal" evidence="18">
    <location>
        <begin position="1118"/>
        <end position="1369"/>
    </location>
</feature>
<feature type="transmembrane region" description="Helical" evidence="15">
    <location>
        <begin position="1266"/>
        <end position="1289"/>
    </location>
</feature>
<feature type="transmembrane region" description="Helical" evidence="15">
    <location>
        <begin position="1296"/>
        <end position="1319"/>
    </location>
</feature>
<dbReference type="SUPFAM" id="SSF81665">
    <property type="entry name" value="Calcium ATPase, transmembrane domain M"/>
    <property type="match status" value="1"/>
</dbReference>
<comment type="catalytic activity">
    <reaction evidence="13">
        <text>a 1,2-diacyl-sn-glycero-3-phosphoethanolamine(out) + ATP + H2O = a 1,2-diacyl-sn-glycero-3-phosphoethanolamine(in) + ADP + phosphate + H(+)</text>
        <dbReference type="Rhea" id="RHEA:66132"/>
        <dbReference type="ChEBI" id="CHEBI:15377"/>
        <dbReference type="ChEBI" id="CHEBI:15378"/>
        <dbReference type="ChEBI" id="CHEBI:30616"/>
        <dbReference type="ChEBI" id="CHEBI:43474"/>
        <dbReference type="ChEBI" id="CHEBI:64612"/>
        <dbReference type="ChEBI" id="CHEBI:456216"/>
    </reaction>
    <physiologicalReaction direction="left-to-right" evidence="13">
        <dbReference type="Rhea" id="RHEA:66133"/>
    </physiologicalReaction>
</comment>
<dbReference type="PANTHER" id="PTHR24092:SF153">
    <property type="entry name" value="PHOSPHOLIPID-TRANSPORTING ATPASE"/>
    <property type="match status" value="1"/>
</dbReference>
<evidence type="ECO:0000256" key="2">
    <source>
        <dbReference type="ARBA" id="ARBA00008109"/>
    </source>
</evidence>
<dbReference type="InterPro" id="IPR044492">
    <property type="entry name" value="P_typ_ATPase_HD_dom"/>
</dbReference>
<dbReference type="InterPro" id="IPR023298">
    <property type="entry name" value="ATPase_P-typ_TM_dom_sf"/>
</dbReference>
<feature type="transmembrane region" description="Helical" evidence="15">
    <location>
        <begin position="1232"/>
        <end position="1254"/>
    </location>
</feature>
<dbReference type="SUPFAM" id="SSF81653">
    <property type="entry name" value="Calcium ATPase, transduction domain A"/>
    <property type="match status" value="1"/>
</dbReference>
<reference evidence="19" key="1">
    <citation type="submission" date="2020-07" db="EMBL/GenBank/DDBJ databases">
        <title>Draft Genome Sequence of a Deep-Sea Yeast, Naganishia (Cryptococcus) liquefaciens strain N6.</title>
        <authorList>
            <person name="Han Y.W."/>
            <person name="Kajitani R."/>
            <person name="Morimoto H."/>
            <person name="Parhat M."/>
            <person name="Tsubouchi H."/>
            <person name="Bakenova O."/>
            <person name="Ogata M."/>
            <person name="Argunhan B."/>
            <person name="Aoki R."/>
            <person name="Kajiwara S."/>
            <person name="Itoh T."/>
            <person name="Iwasaki H."/>
        </authorList>
    </citation>
    <scope>NUCLEOTIDE SEQUENCE</scope>
    <source>
        <strain evidence="19">N6</strain>
    </source>
</reference>
<evidence type="ECO:0000256" key="7">
    <source>
        <dbReference type="ARBA" id="ARBA00022840"/>
    </source>
</evidence>
<keyword evidence="10 15" id="KW-1133">Transmembrane helix</keyword>
<keyword evidence="20" id="KW-1185">Reference proteome</keyword>